<dbReference type="RefSeq" id="WP_407590930.1">
    <property type="nucleotide sequence ID" value="NZ_JBHDIY010000002.1"/>
</dbReference>
<reference evidence="2 3" key="1">
    <citation type="submission" date="2024-08" db="EMBL/GenBank/DDBJ databases">
        <title>Tateyamaria sp. nov., isolated from marine algae.</title>
        <authorList>
            <person name="Choi B.J."/>
            <person name="Kim J.M."/>
            <person name="Lee J.K."/>
            <person name="Choi D.G."/>
            <person name="Bayburt H."/>
            <person name="Baek J.H."/>
            <person name="Han D.M."/>
            <person name="Jeon C.O."/>
        </authorList>
    </citation>
    <scope>NUCLEOTIDE SEQUENCE [LARGE SCALE GENOMIC DNA]</scope>
    <source>
        <strain evidence="2 3">KMU-156</strain>
    </source>
</reference>
<feature type="domain" description="NAD-dependent epimerase/dehydratase" evidence="1">
    <location>
        <begin position="25"/>
        <end position="144"/>
    </location>
</feature>
<dbReference type="SUPFAM" id="SSF51735">
    <property type="entry name" value="NAD(P)-binding Rossmann-fold domains"/>
    <property type="match status" value="1"/>
</dbReference>
<comment type="caution">
    <text evidence="2">The sequence shown here is derived from an EMBL/GenBank/DDBJ whole genome shotgun (WGS) entry which is preliminary data.</text>
</comment>
<dbReference type="Gene3D" id="3.40.50.720">
    <property type="entry name" value="NAD(P)-binding Rossmann-like Domain"/>
    <property type="match status" value="1"/>
</dbReference>
<dbReference type="EMBL" id="JBHDIY010000002">
    <property type="protein sequence ID" value="MFL4469160.1"/>
    <property type="molecule type" value="Genomic_DNA"/>
</dbReference>
<proteinExistence type="predicted"/>
<evidence type="ECO:0000259" key="1">
    <source>
        <dbReference type="Pfam" id="PF01370"/>
    </source>
</evidence>
<accession>A0ABW8UQL9</accession>
<gene>
    <name evidence="2" type="ORF">ACERZ8_04485</name>
</gene>
<dbReference type="Pfam" id="PF01370">
    <property type="entry name" value="Epimerase"/>
    <property type="match status" value="1"/>
</dbReference>
<evidence type="ECO:0000313" key="2">
    <source>
        <dbReference type="EMBL" id="MFL4469160.1"/>
    </source>
</evidence>
<dbReference type="Proteomes" id="UP001627408">
    <property type="component" value="Unassembled WGS sequence"/>
</dbReference>
<dbReference type="InterPro" id="IPR036291">
    <property type="entry name" value="NAD(P)-bd_dom_sf"/>
</dbReference>
<keyword evidence="3" id="KW-1185">Reference proteome</keyword>
<protein>
    <submittedName>
        <fullName evidence="2">NAD-dependent epimerase/dehydratase family protein</fullName>
    </submittedName>
</protein>
<evidence type="ECO:0000313" key="3">
    <source>
        <dbReference type="Proteomes" id="UP001627408"/>
    </source>
</evidence>
<name>A0ABW8UQL9_9RHOB</name>
<organism evidence="2 3">
    <name type="scientific">Tateyamaria armeniaca</name>
    <dbReference type="NCBI Taxonomy" id="2518930"/>
    <lineage>
        <taxon>Bacteria</taxon>
        <taxon>Pseudomonadati</taxon>
        <taxon>Pseudomonadota</taxon>
        <taxon>Alphaproteobacteria</taxon>
        <taxon>Rhodobacterales</taxon>
        <taxon>Roseobacteraceae</taxon>
        <taxon>Tateyamaria</taxon>
    </lineage>
</organism>
<sequence>MGIIVLGAGGKLGRLLQPIISDDAVWLDRAGLDICDGEALRNALRGAGCVICMAGVTQGCSDRLGMNSDLAIRTLDAAQEVGAGRVLLFSSAAVYGNTPGLLTEDGPTAPLYEYARAKLAMERAAARHAHPNCVLRLGNVAGADAILGGWHPAFKLDALPDGTTPRRSYIGPHALARTLLDLAAAATLPDILNVAAPGCVEMGALLDAAGLAWTPRPATRDTIPTVNLDTTNLQAFTGFKTSEDTPDGIVSDWQNRLA</sequence>
<dbReference type="InterPro" id="IPR001509">
    <property type="entry name" value="Epimerase_deHydtase"/>
</dbReference>